<dbReference type="InterPro" id="IPR032675">
    <property type="entry name" value="LRR_dom_sf"/>
</dbReference>
<dbReference type="SUPFAM" id="SSF52047">
    <property type="entry name" value="RNI-like"/>
    <property type="match status" value="1"/>
</dbReference>
<evidence type="ECO:0008006" key="4">
    <source>
        <dbReference type="Google" id="ProtNLM"/>
    </source>
</evidence>
<organism evidence="2 3">
    <name type="scientific">Chitinimonas arctica</name>
    <dbReference type="NCBI Taxonomy" id="2594795"/>
    <lineage>
        <taxon>Bacteria</taxon>
        <taxon>Pseudomonadati</taxon>
        <taxon>Pseudomonadota</taxon>
        <taxon>Betaproteobacteria</taxon>
        <taxon>Neisseriales</taxon>
        <taxon>Chitinibacteraceae</taxon>
        <taxon>Chitinimonas</taxon>
    </lineage>
</organism>
<dbReference type="PANTHER" id="PTHR24113:SF15">
    <property type="entry name" value="NACHT DOMAIN-CONTAINING PROTEIN"/>
    <property type="match status" value="1"/>
</dbReference>
<keyword evidence="3" id="KW-1185">Reference proteome</keyword>
<sequence length="362" mass="39484">MSPRRPIIHTLDPEEQNMNIKVLNRQEFVARQRIEIFQAADGDIITLEEGSEKYIIKQIPSSTAHGEGRERQTKPVFTVTRDYSDISWQKYALLSIKEFFTHRGGVPWRPSNAKLFAEILNKNPPLPMQNTGVAQARPYKIRLENVLNKLRDGKRLVTIDLSGAELDQTDAISLADTLSTHHCSSLQKLVLNDNPIGDKGIEYLAGALKKYPNLHALELRNQNISGSCCAALAGLLKNNLNLKVLDLAGNGIDTAGASELKSAIGNRRTANTATKFALKLGGNNIEHAGVKPLAKAVSSGTVVPSEPGLKMHPLAAIPPLAPTRKARDPAMRQASALRNAIGVQPHQAQTASMPHSTSFRLS</sequence>
<dbReference type="KEGG" id="cari:FNU76_07540"/>
<reference evidence="3" key="1">
    <citation type="submission" date="2019-07" db="EMBL/GenBank/DDBJ databases">
        <title>Chitinimonas sp. nov., isolated from Ny-Alesund, arctica soil.</title>
        <authorList>
            <person name="Xu Q."/>
            <person name="Peng F."/>
        </authorList>
    </citation>
    <scope>NUCLEOTIDE SEQUENCE [LARGE SCALE GENOMIC DNA]</scope>
    <source>
        <strain evidence="3">R3-44</strain>
    </source>
</reference>
<dbReference type="Pfam" id="PF13516">
    <property type="entry name" value="LRR_6"/>
    <property type="match status" value="2"/>
</dbReference>
<dbReference type="AlphaFoldDB" id="A0A516SDI3"/>
<dbReference type="GO" id="GO:0005096">
    <property type="term" value="F:GTPase activator activity"/>
    <property type="evidence" value="ECO:0007669"/>
    <property type="project" value="InterPro"/>
</dbReference>
<feature type="compositionally biased region" description="Polar residues" evidence="1">
    <location>
        <begin position="346"/>
        <end position="362"/>
    </location>
</feature>
<dbReference type="Proteomes" id="UP000317550">
    <property type="component" value="Chromosome"/>
</dbReference>
<evidence type="ECO:0000313" key="3">
    <source>
        <dbReference type="Proteomes" id="UP000317550"/>
    </source>
</evidence>
<protein>
    <recommendedName>
        <fullName evidence="4">Leucine-rich repeat domain-containing protein</fullName>
    </recommendedName>
</protein>
<feature type="region of interest" description="Disordered" evidence="1">
    <location>
        <begin position="343"/>
        <end position="362"/>
    </location>
</feature>
<evidence type="ECO:0000313" key="2">
    <source>
        <dbReference type="EMBL" id="QDQ26223.1"/>
    </source>
</evidence>
<name>A0A516SDI3_9NEIS</name>
<proteinExistence type="predicted"/>
<gene>
    <name evidence="2" type="ORF">FNU76_07540</name>
</gene>
<accession>A0A516SDI3</accession>
<dbReference type="GO" id="GO:0006913">
    <property type="term" value="P:nucleocytoplasmic transport"/>
    <property type="evidence" value="ECO:0007669"/>
    <property type="project" value="TreeGrafter"/>
</dbReference>
<dbReference type="GO" id="GO:0031267">
    <property type="term" value="F:small GTPase binding"/>
    <property type="evidence" value="ECO:0007669"/>
    <property type="project" value="TreeGrafter"/>
</dbReference>
<dbReference type="SMART" id="SM00368">
    <property type="entry name" value="LRR_RI"/>
    <property type="match status" value="5"/>
</dbReference>
<dbReference type="EMBL" id="CP041730">
    <property type="protein sequence ID" value="QDQ26223.1"/>
    <property type="molecule type" value="Genomic_DNA"/>
</dbReference>
<dbReference type="Gene3D" id="3.80.10.10">
    <property type="entry name" value="Ribonuclease Inhibitor"/>
    <property type="match status" value="1"/>
</dbReference>
<dbReference type="GO" id="GO:0005829">
    <property type="term" value="C:cytosol"/>
    <property type="evidence" value="ECO:0007669"/>
    <property type="project" value="TreeGrafter"/>
</dbReference>
<evidence type="ECO:0000256" key="1">
    <source>
        <dbReference type="SAM" id="MobiDB-lite"/>
    </source>
</evidence>
<dbReference type="GO" id="GO:0048471">
    <property type="term" value="C:perinuclear region of cytoplasm"/>
    <property type="evidence" value="ECO:0007669"/>
    <property type="project" value="TreeGrafter"/>
</dbReference>
<dbReference type="InterPro" id="IPR027038">
    <property type="entry name" value="RanGap"/>
</dbReference>
<dbReference type="PANTHER" id="PTHR24113">
    <property type="entry name" value="RAN GTPASE-ACTIVATING PROTEIN 1"/>
    <property type="match status" value="1"/>
</dbReference>
<dbReference type="InterPro" id="IPR001611">
    <property type="entry name" value="Leu-rich_rpt"/>
</dbReference>